<dbReference type="EMBL" id="SEKV01001355">
    <property type="protein sequence ID" value="TFY50842.1"/>
    <property type="molecule type" value="Genomic_DNA"/>
</dbReference>
<dbReference type="PANTHER" id="PTHR11085">
    <property type="entry name" value="NAD-DEPENDENT PROTEIN DEACYLASE SIRTUIN-5, MITOCHONDRIAL-RELATED"/>
    <property type="match status" value="1"/>
</dbReference>
<feature type="domain" description="Deacetylase sirtuin-type" evidence="7">
    <location>
        <begin position="1"/>
        <end position="158"/>
    </location>
</feature>
<dbReference type="InterPro" id="IPR003000">
    <property type="entry name" value="Sirtuin"/>
</dbReference>
<feature type="non-terminal residue" evidence="8">
    <location>
        <position position="158"/>
    </location>
</feature>
<organism evidence="8 9">
    <name type="scientific">Rhodofomes roseus</name>
    <dbReference type="NCBI Taxonomy" id="34475"/>
    <lineage>
        <taxon>Eukaryota</taxon>
        <taxon>Fungi</taxon>
        <taxon>Dikarya</taxon>
        <taxon>Basidiomycota</taxon>
        <taxon>Agaricomycotina</taxon>
        <taxon>Agaricomycetes</taxon>
        <taxon>Polyporales</taxon>
        <taxon>Rhodofomes</taxon>
    </lineage>
</organism>
<dbReference type="Pfam" id="PF02146">
    <property type="entry name" value="SIR2"/>
    <property type="match status" value="1"/>
</dbReference>
<dbReference type="Gene3D" id="3.30.1600.10">
    <property type="entry name" value="SIR2/SIRT2 'Small Domain"/>
    <property type="match status" value="1"/>
</dbReference>
<comment type="subcellular location">
    <subcellularLocation>
        <location evidence="1">Mitochondrion</location>
    </subcellularLocation>
</comment>
<dbReference type="GO" id="GO:0005739">
    <property type="term" value="C:mitochondrion"/>
    <property type="evidence" value="ECO:0007669"/>
    <property type="project" value="UniProtKB-SubCell"/>
</dbReference>
<evidence type="ECO:0000259" key="7">
    <source>
        <dbReference type="PROSITE" id="PS50305"/>
    </source>
</evidence>
<dbReference type="AlphaFoldDB" id="A0A4Y9XM75"/>
<proteinExistence type="inferred from homology"/>
<dbReference type="PANTHER" id="PTHR11085:SF10">
    <property type="entry name" value="NAD-DEPENDENT PROTEIN DEACYLASE SIRTUIN-5, MITOCHONDRIAL-RELATED"/>
    <property type="match status" value="1"/>
</dbReference>
<name>A0A4Y9XM75_9APHY</name>
<dbReference type="Gene3D" id="3.40.50.1220">
    <property type="entry name" value="TPP-binding domain"/>
    <property type="match status" value="1"/>
</dbReference>
<keyword evidence="5" id="KW-0496">Mitochondrion</keyword>
<evidence type="ECO:0000313" key="9">
    <source>
        <dbReference type="Proteomes" id="UP000298390"/>
    </source>
</evidence>
<dbReference type="GO" id="GO:0017136">
    <property type="term" value="F:histone deacetylase activity, NAD-dependent"/>
    <property type="evidence" value="ECO:0007669"/>
    <property type="project" value="TreeGrafter"/>
</dbReference>
<dbReference type="SUPFAM" id="SSF52467">
    <property type="entry name" value="DHS-like NAD/FAD-binding domain"/>
    <property type="match status" value="1"/>
</dbReference>
<evidence type="ECO:0000256" key="1">
    <source>
        <dbReference type="ARBA" id="ARBA00004173"/>
    </source>
</evidence>
<evidence type="ECO:0000256" key="3">
    <source>
        <dbReference type="ARBA" id="ARBA00022679"/>
    </source>
</evidence>
<sequence length="158" mass="17297">MAPSSDPQAFREALASSKRVVILAGAGLSAASGIPTFRGTNGLWKTKDSKLFATPEEFNQDPSRIWQFYHCIRDRCLHAKPNAAHHALASLSLPSIRARLLPSLTDPTKPPLLITQKLRRPLPARALPAPHPCLAETRLLAARRDARLHPQDGLPPVQ</sequence>
<evidence type="ECO:0000256" key="4">
    <source>
        <dbReference type="ARBA" id="ARBA00023027"/>
    </source>
</evidence>
<evidence type="ECO:0000313" key="8">
    <source>
        <dbReference type="EMBL" id="TFY50842.1"/>
    </source>
</evidence>
<dbReference type="InterPro" id="IPR026591">
    <property type="entry name" value="Sirtuin_cat_small_dom_sf"/>
</dbReference>
<keyword evidence="3" id="KW-0808">Transferase</keyword>
<dbReference type="InterPro" id="IPR029035">
    <property type="entry name" value="DHS-like_NAD/FAD-binding_dom"/>
</dbReference>
<dbReference type="InterPro" id="IPR050134">
    <property type="entry name" value="NAD-dep_sirtuin_deacylases"/>
</dbReference>
<accession>A0A4Y9XM75</accession>
<dbReference type="GO" id="GO:0005634">
    <property type="term" value="C:nucleus"/>
    <property type="evidence" value="ECO:0007669"/>
    <property type="project" value="TreeGrafter"/>
</dbReference>
<keyword evidence="4" id="KW-0520">NAD</keyword>
<evidence type="ECO:0000256" key="6">
    <source>
        <dbReference type="PROSITE-ProRule" id="PRU00236"/>
    </source>
</evidence>
<comment type="caution">
    <text evidence="6">Lacks conserved residue(s) required for the propagation of feature annotation.</text>
</comment>
<dbReference type="InterPro" id="IPR026590">
    <property type="entry name" value="Ssirtuin_cat_dom"/>
</dbReference>
<comment type="caution">
    <text evidence="8">The sequence shown here is derived from an EMBL/GenBank/DDBJ whole genome shotgun (WGS) entry which is preliminary data.</text>
</comment>
<dbReference type="STRING" id="34475.A0A4Y9XM75"/>
<reference evidence="8 9" key="1">
    <citation type="submission" date="2019-01" db="EMBL/GenBank/DDBJ databases">
        <title>Genome sequencing of the rare red list fungi Fomitopsis rosea.</title>
        <authorList>
            <person name="Buettner E."/>
            <person name="Kellner H."/>
        </authorList>
    </citation>
    <scope>NUCLEOTIDE SEQUENCE [LARGE SCALE GENOMIC DNA]</scope>
    <source>
        <strain evidence="8 9">DSM 105464</strain>
    </source>
</reference>
<dbReference type="PROSITE" id="PS50305">
    <property type="entry name" value="SIRTUIN"/>
    <property type="match status" value="1"/>
</dbReference>
<protein>
    <recommendedName>
        <fullName evidence="7">Deacetylase sirtuin-type domain-containing protein</fullName>
    </recommendedName>
</protein>
<evidence type="ECO:0000256" key="5">
    <source>
        <dbReference type="ARBA" id="ARBA00023128"/>
    </source>
</evidence>
<dbReference type="Proteomes" id="UP000298390">
    <property type="component" value="Unassembled WGS sequence"/>
</dbReference>
<comment type="similarity">
    <text evidence="2">Belongs to the sirtuin family. Class I subfamily.</text>
</comment>
<gene>
    <name evidence="8" type="ORF">EVJ58_g10866</name>
</gene>
<dbReference type="GO" id="GO:0070403">
    <property type="term" value="F:NAD+ binding"/>
    <property type="evidence" value="ECO:0007669"/>
    <property type="project" value="InterPro"/>
</dbReference>
<evidence type="ECO:0000256" key="2">
    <source>
        <dbReference type="ARBA" id="ARBA00006924"/>
    </source>
</evidence>